<comment type="caution">
    <text evidence="2">The sequence shown here is derived from an EMBL/GenBank/DDBJ whole genome shotgun (WGS) entry which is preliminary data.</text>
</comment>
<keyword evidence="1" id="KW-1133">Transmembrane helix</keyword>
<dbReference type="EMBL" id="LAZR01067666">
    <property type="protein sequence ID" value="KKK51129.1"/>
    <property type="molecule type" value="Genomic_DNA"/>
</dbReference>
<proteinExistence type="predicted"/>
<evidence type="ECO:0000256" key="1">
    <source>
        <dbReference type="SAM" id="Phobius"/>
    </source>
</evidence>
<organism evidence="2">
    <name type="scientific">marine sediment metagenome</name>
    <dbReference type="NCBI Taxonomy" id="412755"/>
    <lineage>
        <taxon>unclassified sequences</taxon>
        <taxon>metagenomes</taxon>
        <taxon>ecological metagenomes</taxon>
    </lineage>
</organism>
<feature type="non-terminal residue" evidence="2">
    <location>
        <position position="92"/>
    </location>
</feature>
<evidence type="ECO:0000313" key="2">
    <source>
        <dbReference type="EMBL" id="KKK51129.1"/>
    </source>
</evidence>
<name>A0A0F8YAJ6_9ZZZZ</name>
<evidence type="ECO:0008006" key="3">
    <source>
        <dbReference type="Google" id="ProtNLM"/>
    </source>
</evidence>
<keyword evidence="1" id="KW-0472">Membrane</keyword>
<dbReference type="AlphaFoldDB" id="A0A0F8YAJ6"/>
<accession>A0A0F8YAJ6</accession>
<feature type="transmembrane region" description="Helical" evidence="1">
    <location>
        <begin position="42"/>
        <end position="61"/>
    </location>
</feature>
<dbReference type="PROSITE" id="PS51257">
    <property type="entry name" value="PROKAR_LIPOPROTEIN"/>
    <property type="match status" value="1"/>
</dbReference>
<reference evidence="2" key="1">
    <citation type="journal article" date="2015" name="Nature">
        <title>Complex archaea that bridge the gap between prokaryotes and eukaryotes.</title>
        <authorList>
            <person name="Spang A."/>
            <person name="Saw J.H."/>
            <person name="Jorgensen S.L."/>
            <person name="Zaremba-Niedzwiedzka K."/>
            <person name="Martijn J."/>
            <person name="Lind A.E."/>
            <person name="van Eijk R."/>
            <person name="Schleper C."/>
            <person name="Guy L."/>
            <person name="Ettema T.J."/>
        </authorList>
    </citation>
    <scope>NUCLEOTIDE SEQUENCE</scope>
</reference>
<keyword evidence="1" id="KW-0812">Transmembrane</keyword>
<gene>
    <name evidence="2" type="ORF">LCGC14_3118040</name>
</gene>
<protein>
    <recommendedName>
        <fullName evidence="3">Heme lyase CcmF/NrfE family subunit</fullName>
    </recommendedName>
</protein>
<sequence>MTSLGRAVLVIALLVACYAVAASLYGARSGKREWIVSSRRAVYALAALLTLAFAVVEVAFLRSDFSLRLVAEGSSTTTPTFYKLTAMWATQE</sequence>